<dbReference type="EMBL" id="CAJNAU010000073">
    <property type="protein sequence ID" value="CAE6821015.1"/>
    <property type="molecule type" value="Genomic_DNA"/>
</dbReference>
<gene>
    <name evidence="1" type="ORF">R69658_05849</name>
</gene>
<organism evidence="1 2">
    <name type="scientific">Paraburkholderia aspalathi</name>
    <dbReference type="NCBI Taxonomy" id="1324617"/>
    <lineage>
        <taxon>Bacteria</taxon>
        <taxon>Pseudomonadati</taxon>
        <taxon>Pseudomonadota</taxon>
        <taxon>Betaproteobacteria</taxon>
        <taxon>Burkholderiales</taxon>
        <taxon>Burkholderiaceae</taxon>
        <taxon>Paraburkholderia</taxon>
    </lineage>
</organism>
<evidence type="ECO:0000313" key="1">
    <source>
        <dbReference type="EMBL" id="CAE6821015.1"/>
    </source>
</evidence>
<sequence>MGAYCLMQKGICNVNCASLRSAARDSSGRLMTAVACVCFGCKYRRTFNSSRDAQLLKQDLLLGRFFEGGRILLPPSGGQLRFWAL</sequence>
<comment type="caution">
    <text evidence="1">The sequence shown here is derived from an EMBL/GenBank/DDBJ whole genome shotgun (WGS) entry which is preliminary data.</text>
</comment>
<evidence type="ECO:0000313" key="2">
    <source>
        <dbReference type="Proteomes" id="UP000674425"/>
    </source>
</evidence>
<accession>A0ABM8SN46</accession>
<proteinExistence type="predicted"/>
<dbReference type="Proteomes" id="UP000674425">
    <property type="component" value="Unassembled WGS sequence"/>
</dbReference>
<keyword evidence="2" id="KW-1185">Reference proteome</keyword>
<protein>
    <submittedName>
        <fullName evidence="1">Uncharacterized protein</fullName>
    </submittedName>
</protein>
<name>A0ABM8SN46_9BURK</name>
<reference evidence="1 2" key="1">
    <citation type="submission" date="2021-02" db="EMBL/GenBank/DDBJ databases">
        <authorList>
            <person name="Vanwijnsberghe S."/>
        </authorList>
    </citation>
    <scope>NUCLEOTIDE SEQUENCE [LARGE SCALE GENOMIC DNA]</scope>
    <source>
        <strain evidence="1 2">R-69658</strain>
    </source>
</reference>